<name>A0ABV5Q152_9ACTN</name>
<dbReference type="RefSeq" id="WP_346128922.1">
    <property type="nucleotide sequence ID" value="NZ_BAAAXC010000015.1"/>
</dbReference>
<accession>A0ABV5Q152</accession>
<protein>
    <submittedName>
        <fullName evidence="1">Uncharacterized protein</fullName>
    </submittedName>
</protein>
<evidence type="ECO:0000313" key="2">
    <source>
        <dbReference type="Proteomes" id="UP001589646"/>
    </source>
</evidence>
<organism evidence="1 2">
    <name type="scientific">Nonomuraea roseola</name>
    <dbReference type="NCBI Taxonomy" id="46179"/>
    <lineage>
        <taxon>Bacteria</taxon>
        <taxon>Bacillati</taxon>
        <taxon>Actinomycetota</taxon>
        <taxon>Actinomycetes</taxon>
        <taxon>Streptosporangiales</taxon>
        <taxon>Streptosporangiaceae</taxon>
        <taxon>Nonomuraea</taxon>
    </lineage>
</organism>
<proteinExistence type="predicted"/>
<dbReference type="EMBL" id="JBHMCE010000006">
    <property type="protein sequence ID" value="MFB9529059.1"/>
    <property type="molecule type" value="Genomic_DNA"/>
</dbReference>
<keyword evidence="2" id="KW-1185">Reference proteome</keyword>
<dbReference type="Proteomes" id="UP001589646">
    <property type="component" value="Unassembled WGS sequence"/>
</dbReference>
<comment type="caution">
    <text evidence="1">The sequence shown here is derived from an EMBL/GenBank/DDBJ whole genome shotgun (WGS) entry which is preliminary data.</text>
</comment>
<reference evidence="1 2" key="1">
    <citation type="submission" date="2024-09" db="EMBL/GenBank/DDBJ databases">
        <authorList>
            <person name="Sun Q."/>
            <person name="Mori K."/>
        </authorList>
    </citation>
    <scope>NUCLEOTIDE SEQUENCE [LARGE SCALE GENOMIC DNA]</scope>
    <source>
        <strain evidence="1 2">JCM 3323</strain>
    </source>
</reference>
<gene>
    <name evidence="1" type="ORF">ACFFRN_20810</name>
</gene>
<evidence type="ECO:0000313" key="1">
    <source>
        <dbReference type="EMBL" id="MFB9529059.1"/>
    </source>
</evidence>
<sequence>MHIGMPSDEVTARADRHKDGTHVVVVRFTSRQDGGRWVNTNQEVMRLAALRRLIDELTEIADEAGV</sequence>